<proteinExistence type="inferred from homology"/>
<evidence type="ECO:0000259" key="9">
    <source>
        <dbReference type="Pfam" id="PF02771"/>
    </source>
</evidence>
<organism evidence="10 11">
    <name type="scientific">Pseudohalioglobus lutimaris</name>
    <dbReference type="NCBI Taxonomy" id="1737061"/>
    <lineage>
        <taxon>Bacteria</taxon>
        <taxon>Pseudomonadati</taxon>
        <taxon>Pseudomonadota</taxon>
        <taxon>Gammaproteobacteria</taxon>
        <taxon>Cellvibrionales</taxon>
        <taxon>Halieaceae</taxon>
        <taxon>Pseudohalioglobus</taxon>
    </lineage>
</organism>
<dbReference type="InterPro" id="IPR006091">
    <property type="entry name" value="Acyl-CoA_Oxase/DH_mid-dom"/>
</dbReference>
<dbReference type="InterPro" id="IPR050741">
    <property type="entry name" value="Acyl-CoA_dehydrogenase"/>
</dbReference>
<evidence type="ECO:0000256" key="4">
    <source>
        <dbReference type="ARBA" id="ARBA00022827"/>
    </source>
</evidence>
<dbReference type="Gene3D" id="1.20.140.10">
    <property type="entry name" value="Butyryl-CoA Dehydrogenase, subunit A, domain 3"/>
    <property type="match status" value="1"/>
</dbReference>
<keyword evidence="11" id="KW-1185">Reference proteome</keyword>
<dbReference type="GO" id="GO:0005737">
    <property type="term" value="C:cytoplasm"/>
    <property type="evidence" value="ECO:0007669"/>
    <property type="project" value="TreeGrafter"/>
</dbReference>
<dbReference type="Pfam" id="PF02771">
    <property type="entry name" value="Acyl-CoA_dh_N"/>
    <property type="match status" value="1"/>
</dbReference>
<dbReference type="FunFam" id="1.20.140.10:FF:000037">
    <property type="entry name" value="Similar to acyl-CoA dehydrogenase"/>
    <property type="match status" value="1"/>
</dbReference>
<name>A0A2N5WXZ3_9GAMM</name>
<dbReference type="SUPFAM" id="SSF47203">
    <property type="entry name" value="Acyl-CoA dehydrogenase C-terminal domain-like"/>
    <property type="match status" value="1"/>
</dbReference>
<feature type="domain" description="Acyl-CoA dehydrogenase/oxidase N-terminal" evidence="9">
    <location>
        <begin position="36"/>
        <end position="143"/>
    </location>
</feature>
<dbReference type="InterPro" id="IPR037069">
    <property type="entry name" value="AcylCoA_DH/ox_N_sf"/>
</dbReference>
<keyword evidence="3 6" id="KW-0285">Flavoprotein</keyword>
<dbReference type="Proteomes" id="UP000235005">
    <property type="component" value="Unassembled WGS sequence"/>
</dbReference>
<dbReference type="PANTHER" id="PTHR48083">
    <property type="entry name" value="MEDIUM-CHAIN SPECIFIC ACYL-COA DEHYDROGENASE, MITOCHONDRIAL-RELATED"/>
    <property type="match status" value="1"/>
</dbReference>
<dbReference type="InterPro" id="IPR046373">
    <property type="entry name" value="Acyl-CoA_Oxase/DH_mid-dom_sf"/>
</dbReference>
<dbReference type="FunFam" id="2.40.110.10:FF:000002">
    <property type="entry name" value="Acyl-CoA dehydrogenase fadE12"/>
    <property type="match status" value="1"/>
</dbReference>
<dbReference type="GO" id="GO:0033539">
    <property type="term" value="P:fatty acid beta-oxidation using acyl-CoA dehydrogenase"/>
    <property type="evidence" value="ECO:0007669"/>
    <property type="project" value="TreeGrafter"/>
</dbReference>
<reference evidence="10 11" key="1">
    <citation type="submission" date="2018-01" db="EMBL/GenBank/DDBJ databases">
        <title>The draft genome sequence of Halioglobus lutimaris HF004.</title>
        <authorList>
            <person name="Du Z.-J."/>
            <person name="Shi M.-J."/>
        </authorList>
    </citation>
    <scope>NUCLEOTIDE SEQUENCE [LARGE SCALE GENOMIC DNA]</scope>
    <source>
        <strain evidence="10 11">HF004</strain>
    </source>
</reference>
<dbReference type="InterPro" id="IPR013786">
    <property type="entry name" value="AcylCoA_DH/ox_N"/>
</dbReference>
<dbReference type="RefSeq" id="WP_101518920.1">
    <property type="nucleotide sequence ID" value="NZ_PKUS01000037.1"/>
</dbReference>
<dbReference type="CDD" id="cd00567">
    <property type="entry name" value="ACAD"/>
    <property type="match status" value="1"/>
</dbReference>
<dbReference type="AlphaFoldDB" id="A0A2N5WXZ3"/>
<comment type="caution">
    <text evidence="10">The sequence shown here is derived from an EMBL/GenBank/DDBJ whole genome shotgun (WGS) entry which is preliminary data.</text>
</comment>
<evidence type="ECO:0000259" key="7">
    <source>
        <dbReference type="Pfam" id="PF00441"/>
    </source>
</evidence>
<dbReference type="PANTHER" id="PTHR48083:SF2">
    <property type="entry name" value="MEDIUM-CHAIN SPECIFIC ACYL-COA DEHYDROGENASE, MITOCHONDRIAL"/>
    <property type="match status" value="1"/>
</dbReference>
<dbReference type="OrthoDB" id="9780544at2"/>
<evidence type="ECO:0000256" key="1">
    <source>
        <dbReference type="ARBA" id="ARBA00001974"/>
    </source>
</evidence>
<keyword evidence="4 6" id="KW-0274">FAD</keyword>
<sequence>MDFTIPEDIANFLGELDAFIEASIKPLEQAGDNMRFFDHRREDARTDWERDGLPNAQWEALLHQAKQLAIEAGVFSYPFPAEHGGRNGSNLGMAIIREHLAARGLGLHNDLQNEHSIVGNNIALLLMLEYGTDEQKAQWLPGLKDATQGFAFGITEPEHGSDATWMETVAVRDGDDWVINGEKTWNTGVHIAHADMVMARTSGEPGDARGITAFLVPMDTAGLNVEEYLWTFNMPSDHARVSFTDVRVPDSAIFAGEGRGLQVVQHFFNENRIRQAASSLGAAQYCVNEAVRYAGERKPFGKPLSSNQGIQFPLVDLQTRCEMLRALIHKTAWLMDRDGAFSVSDKVSMCNYQANRLCCEAADTAMQVHGGMGYSRYKPFEHIYRHHRRYRITEGTDEIQMRRIAGYMFGFMQQQKPKGVS</sequence>
<evidence type="ECO:0000313" key="10">
    <source>
        <dbReference type="EMBL" id="PLW67109.1"/>
    </source>
</evidence>
<keyword evidence="5 6" id="KW-0560">Oxidoreductase</keyword>
<evidence type="ECO:0000313" key="11">
    <source>
        <dbReference type="Proteomes" id="UP000235005"/>
    </source>
</evidence>
<gene>
    <name evidence="10" type="ORF">C0039_18505</name>
</gene>
<dbReference type="Pfam" id="PF02770">
    <property type="entry name" value="Acyl-CoA_dh_M"/>
    <property type="match status" value="1"/>
</dbReference>
<evidence type="ECO:0000256" key="3">
    <source>
        <dbReference type="ARBA" id="ARBA00022630"/>
    </source>
</evidence>
<dbReference type="GO" id="GO:0050660">
    <property type="term" value="F:flavin adenine dinucleotide binding"/>
    <property type="evidence" value="ECO:0007669"/>
    <property type="project" value="InterPro"/>
</dbReference>
<dbReference type="InterPro" id="IPR036250">
    <property type="entry name" value="AcylCo_DH-like_C"/>
</dbReference>
<evidence type="ECO:0000256" key="2">
    <source>
        <dbReference type="ARBA" id="ARBA00009347"/>
    </source>
</evidence>
<dbReference type="Gene3D" id="2.40.110.10">
    <property type="entry name" value="Butyryl-CoA Dehydrogenase, subunit A, domain 2"/>
    <property type="match status" value="1"/>
</dbReference>
<dbReference type="InterPro" id="IPR009100">
    <property type="entry name" value="AcylCoA_DH/oxidase_NM_dom_sf"/>
</dbReference>
<dbReference type="Gene3D" id="1.10.540.10">
    <property type="entry name" value="Acyl-CoA dehydrogenase/oxidase, N-terminal domain"/>
    <property type="match status" value="1"/>
</dbReference>
<accession>A0A2N5WXZ3</accession>
<evidence type="ECO:0000256" key="6">
    <source>
        <dbReference type="RuleBase" id="RU362125"/>
    </source>
</evidence>
<feature type="domain" description="Acyl-CoA oxidase/dehydrogenase middle" evidence="8">
    <location>
        <begin position="151"/>
        <end position="246"/>
    </location>
</feature>
<evidence type="ECO:0000256" key="5">
    <source>
        <dbReference type="ARBA" id="ARBA00023002"/>
    </source>
</evidence>
<dbReference type="GO" id="GO:0003995">
    <property type="term" value="F:acyl-CoA dehydrogenase activity"/>
    <property type="evidence" value="ECO:0007669"/>
    <property type="project" value="TreeGrafter"/>
</dbReference>
<dbReference type="EMBL" id="PKUS01000037">
    <property type="protein sequence ID" value="PLW67109.1"/>
    <property type="molecule type" value="Genomic_DNA"/>
</dbReference>
<comment type="similarity">
    <text evidence="2 6">Belongs to the acyl-CoA dehydrogenase family.</text>
</comment>
<comment type="cofactor">
    <cofactor evidence="1 6">
        <name>FAD</name>
        <dbReference type="ChEBI" id="CHEBI:57692"/>
    </cofactor>
</comment>
<dbReference type="InterPro" id="IPR009075">
    <property type="entry name" value="AcylCo_DH/oxidase_C"/>
</dbReference>
<feature type="domain" description="Acyl-CoA dehydrogenase/oxidase C-terminal" evidence="7">
    <location>
        <begin position="258"/>
        <end position="405"/>
    </location>
</feature>
<protein>
    <submittedName>
        <fullName evidence="10">Acyl-CoA dehydrogenase</fullName>
    </submittedName>
</protein>
<dbReference type="SUPFAM" id="SSF56645">
    <property type="entry name" value="Acyl-CoA dehydrogenase NM domain-like"/>
    <property type="match status" value="1"/>
</dbReference>
<evidence type="ECO:0000259" key="8">
    <source>
        <dbReference type="Pfam" id="PF02770"/>
    </source>
</evidence>
<dbReference type="Pfam" id="PF00441">
    <property type="entry name" value="Acyl-CoA_dh_1"/>
    <property type="match status" value="1"/>
</dbReference>